<evidence type="ECO:0000313" key="12">
    <source>
        <dbReference type="Proteomes" id="UP000288859"/>
    </source>
</evidence>
<keyword evidence="9" id="KW-0732">Signal</keyword>
<feature type="transmembrane region" description="Helical" evidence="8">
    <location>
        <begin position="246"/>
        <end position="269"/>
    </location>
</feature>
<evidence type="ECO:0000256" key="3">
    <source>
        <dbReference type="ARBA" id="ARBA00022692"/>
    </source>
</evidence>
<dbReference type="OrthoDB" id="19261at2759"/>
<feature type="domain" description="Cytochrome b561" evidence="10">
    <location>
        <begin position="91"/>
        <end position="228"/>
    </location>
</feature>
<dbReference type="SMART" id="SM00665">
    <property type="entry name" value="B561"/>
    <property type="match status" value="1"/>
</dbReference>
<gene>
    <name evidence="11" type="ORF">B0A52_09661</name>
</gene>
<keyword evidence="2" id="KW-0813">Transport</keyword>
<evidence type="ECO:0000259" key="10">
    <source>
        <dbReference type="SMART" id="SM00665"/>
    </source>
</evidence>
<accession>A0A438MS39</accession>
<proteinExistence type="predicted"/>
<feature type="compositionally biased region" description="Low complexity" evidence="7">
    <location>
        <begin position="55"/>
        <end position="64"/>
    </location>
</feature>
<dbReference type="InterPro" id="IPR006593">
    <property type="entry name" value="Cyt_b561/ferric_Rdtase_TM"/>
</dbReference>
<dbReference type="Gene3D" id="1.20.120.1770">
    <property type="match status" value="1"/>
</dbReference>
<dbReference type="GO" id="GO:0016020">
    <property type="term" value="C:membrane"/>
    <property type="evidence" value="ECO:0007669"/>
    <property type="project" value="UniProtKB-SubCell"/>
</dbReference>
<comment type="subcellular location">
    <subcellularLocation>
        <location evidence="1">Membrane</location>
    </subcellularLocation>
</comment>
<dbReference type="VEuPathDB" id="FungiDB:PV10_03881"/>
<feature type="compositionally biased region" description="Basic and acidic residues" evidence="7">
    <location>
        <begin position="278"/>
        <end position="287"/>
    </location>
</feature>
<evidence type="ECO:0000256" key="2">
    <source>
        <dbReference type="ARBA" id="ARBA00022448"/>
    </source>
</evidence>
<keyword evidence="5 8" id="KW-1133">Transmembrane helix</keyword>
<evidence type="ECO:0000256" key="6">
    <source>
        <dbReference type="ARBA" id="ARBA00023136"/>
    </source>
</evidence>
<evidence type="ECO:0000256" key="5">
    <source>
        <dbReference type="ARBA" id="ARBA00022989"/>
    </source>
</evidence>
<dbReference type="Proteomes" id="UP000288859">
    <property type="component" value="Unassembled WGS sequence"/>
</dbReference>
<comment type="caution">
    <text evidence="11">The sequence shown here is derived from an EMBL/GenBank/DDBJ whole genome shotgun (WGS) entry which is preliminary data.</text>
</comment>
<evidence type="ECO:0000256" key="1">
    <source>
        <dbReference type="ARBA" id="ARBA00004370"/>
    </source>
</evidence>
<keyword evidence="4" id="KW-0249">Electron transport</keyword>
<name>A0A438MS39_EXOME</name>
<keyword evidence="3 8" id="KW-0812">Transmembrane</keyword>
<organism evidence="11 12">
    <name type="scientific">Exophiala mesophila</name>
    <name type="common">Black yeast-like fungus</name>
    <dbReference type="NCBI Taxonomy" id="212818"/>
    <lineage>
        <taxon>Eukaryota</taxon>
        <taxon>Fungi</taxon>
        <taxon>Dikarya</taxon>
        <taxon>Ascomycota</taxon>
        <taxon>Pezizomycotina</taxon>
        <taxon>Eurotiomycetes</taxon>
        <taxon>Chaetothyriomycetidae</taxon>
        <taxon>Chaetothyriales</taxon>
        <taxon>Herpotrichiellaceae</taxon>
        <taxon>Exophiala</taxon>
    </lineage>
</organism>
<dbReference type="CDD" id="cd08760">
    <property type="entry name" value="Cyt_b561_FRRS1_like"/>
    <property type="match status" value="1"/>
</dbReference>
<dbReference type="AlphaFoldDB" id="A0A438MS39"/>
<feature type="transmembrane region" description="Helical" evidence="8">
    <location>
        <begin position="158"/>
        <end position="177"/>
    </location>
</feature>
<dbReference type="PANTHER" id="PTHR47797">
    <property type="entry name" value="DEHYDROGENASE, PUTATIVE (AFU_ORTHOLOGUE AFUA_8G05805)-RELATED"/>
    <property type="match status" value="1"/>
</dbReference>
<protein>
    <recommendedName>
        <fullName evidence="10">Cytochrome b561 domain-containing protein</fullName>
    </recommendedName>
</protein>
<feature type="region of interest" description="Disordered" evidence="7">
    <location>
        <begin position="45"/>
        <end position="67"/>
    </location>
</feature>
<sequence>MASTTILPRILTALALAYTANADWRDGNGGYGNWNNGDYEGERPPWWGGRGGRGSNSNGNSNNDSYRDRSDQAGAFGSLSDFNHASRILIAHAVLASLVWVVFVPSLAILLRLNIKNPIVLKLHAIGQIFSYVVYIAAAGLGIWLAQQSAGFGIWNDPHPQLGLAILAIAFFQPFFGASHHRIYKKRANALQAGQPTKQPGRTTPGRIHLWVGRILIVLGIVNGGLGIRLASYSPFQSDATSRRTGIIYGALAAAMFVLYVAFVVFFEVKRARFQAKEREERQKAIDNKQGLPTYDESEESVGQNLPRYS</sequence>
<evidence type="ECO:0000256" key="7">
    <source>
        <dbReference type="SAM" id="MobiDB-lite"/>
    </source>
</evidence>
<keyword evidence="6 8" id="KW-0472">Membrane</keyword>
<reference evidence="11 12" key="1">
    <citation type="submission" date="2017-03" db="EMBL/GenBank/DDBJ databases">
        <title>Genomes of endolithic fungi from Antarctica.</title>
        <authorList>
            <person name="Coleine C."/>
            <person name="Masonjones S."/>
            <person name="Stajich J.E."/>
        </authorList>
    </citation>
    <scope>NUCLEOTIDE SEQUENCE [LARGE SCALE GENOMIC DNA]</scope>
    <source>
        <strain evidence="11 12">CCFEE 6314</strain>
    </source>
</reference>
<feature type="transmembrane region" description="Helical" evidence="8">
    <location>
        <begin position="123"/>
        <end position="146"/>
    </location>
</feature>
<dbReference type="EMBL" id="NAJM01000061">
    <property type="protein sequence ID" value="RVX66431.1"/>
    <property type="molecule type" value="Genomic_DNA"/>
</dbReference>
<feature type="signal peptide" evidence="9">
    <location>
        <begin position="1"/>
        <end position="22"/>
    </location>
</feature>
<evidence type="ECO:0000256" key="8">
    <source>
        <dbReference type="SAM" id="Phobius"/>
    </source>
</evidence>
<feature type="region of interest" description="Disordered" evidence="7">
    <location>
        <begin position="278"/>
        <end position="310"/>
    </location>
</feature>
<dbReference type="PANTHER" id="PTHR47797:SF1">
    <property type="entry name" value="CYTOCHROME B561 DOMAIN-CONTAINING PROTEIN-RELATED"/>
    <property type="match status" value="1"/>
</dbReference>
<feature type="transmembrane region" description="Helical" evidence="8">
    <location>
        <begin position="208"/>
        <end position="226"/>
    </location>
</feature>
<evidence type="ECO:0000256" key="9">
    <source>
        <dbReference type="SAM" id="SignalP"/>
    </source>
</evidence>
<evidence type="ECO:0000313" key="11">
    <source>
        <dbReference type="EMBL" id="RVX66431.1"/>
    </source>
</evidence>
<evidence type="ECO:0000256" key="4">
    <source>
        <dbReference type="ARBA" id="ARBA00022982"/>
    </source>
</evidence>
<feature type="chain" id="PRO_5019475723" description="Cytochrome b561 domain-containing protein" evidence="9">
    <location>
        <begin position="23"/>
        <end position="310"/>
    </location>
</feature>
<feature type="transmembrane region" description="Helical" evidence="8">
    <location>
        <begin position="88"/>
        <end position="111"/>
    </location>
</feature>